<name>A0ABR1CNQ5_NECAM</name>
<proteinExistence type="predicted"/>
<protein>
    <submittedName>
        <fullName evidence="1">Uncharacterized protein</fullName>
    </submittedName>
</protein>
<dbReference type="Proteomes" id="UP001303046">
    <property type="component" value="Unassembled WGS sequence"/>
</dbReference>
<organism evidence="1 2">
    <name type="scientific">Necator americanus</name>
    <name type="common">Human hookworm</name>
    <dbReference type="NCBI Taxonomy" id="51031"/>
    <lineage>
        <taxon>Eukaryota</taxon>
        <taxon>Metazoa</taxon>
        <taxon>Ecdysozoa</taxon>
        <taxon>Nematoda</taxon>
        <taxon>Chromadorea</taxon>
        <taxon>Rhabditida</taxon>
        <taxon>Rhabditina</taxon>
        <taxon>Rhabditomorpha</taxon>
        <taxon>Strongyloidea</taxon>
        <taxon>Ancylostomatidae</taxon>
        <taxon>Bunostominae</taxon>
        <taxon>Necator</taxon>
    </lineage>
</organism>
<dbReference type="EMBL" id="JAVFWL010000003">
    <property type="protein sequence ID" value="KAK6739482.1"/>
    <property type="molecule type" value="Genomic_DNA"/>
</dbReference>
<comment type="caution">
    <text evidence="1">The sequence shown here is derived from an EMBL/GenBank/DDBJ whole genome shotgun (WGS) entry which is preliminary data.</text>
</comment>
<reference evidence="1 2" key="1">
    <citation type="submission" date="2023-08" db="EMBL/GenBank/DDBJ databases">
        <title>A Necator americanus chromosomal reference genome.</title>
        <authorList>
            <person name="Ilik V."/>
            <person name="Petrzelkova K.J."/>
            <person name="Pardy F."/>
            <person name="Fuh T."/>
            <person name="Niatou-Singa F.S."/>
            <person name="Gouil Q."/>
            <person name="Baker L."/>
            <person name="Ritchie M.E."/>
            <person name="Jex A.R."/>
            <person name="Gazzola D."/>
            <person name="Li H."/>
            <person name="Toshio Fujiwara R."/>
            <person name="Zhan B."/>
            <person name="Aroian R.V."/>
            <person name="Pafco B."/>
            <person name="Schwarz E.M."/>
        </authorList>
    </citation>
    <scope>NUCLEOTIDE SEQUENCE [LARGE SCALE GENOMIC DNA]</scope>
    <source>
        <strain evidence="1 2">Aroian</strain>
        <tissue evidence="1">Whole animal</tissue>
    </source>
</reference>
<keyword evidence="2" id="KW-1185">Reference proteome</keyword>
<evidence type="ECO:0000313" key="2">
    <source>
        <dbReference type="Proteomes" id="UP001303046"/>
    </source>
</evidence>
<evidence type="ECO:0000313" key="1">
    <source>
        <dbReference type="EMBL" id="KAK6739482.1"/>
    </source>
</evidence>
<accession>A0ABR1CNQ5</accession>
<sequence length="166" mass="18901">MASTVNLEEETGIIKSGPVITGFAPIRSRKCYYAALYERALELHESDESEKTYRNHKSARHLIDMSTAFNAHSEHFDSKLKRCVCVTGPDETLCLKVDDDGKNEEDGRQNTEWYNAIMSALILSRTLHLGRTVQPLEFFECAWDVDIASMPKLKRPPHTEESLQNI</sequence>
<gene>
    <name evidence="1" type="primary">Necator_chrIII.g8909</name>
    <name evidence="1" type="ORF">RB195_008144</name>
</gene>